<dbReference type="GO" id="GO:0032153">
    <property type="term" value="C:cell division site"/>
    <property type="evidence" value="ECO:0007669"/>
    <property type="project" value="TreeGrafter"/>
</dbReference>
<dbReference type="GO" id="GO:0051301">
    <property type="term" value="P:cell division"/>
    <property type="evidence" value="ECO:0007669"/>
    <property type="project" value="InterPro"/>
</dbReference>
<keyword evidence="7 12" id="KW-1133">Transmembrane helix</keyword>
<keyword evidence="13" id="KW-0934">Plastid</keyword>
<feature type="transmembrane region" description="Helical" evidence="12">
    <location>
        <begin position="21"/>
        <end position="43"/>
    </location>
</feature>
<sequence>MNFFKKIRRKRRYNKYSGGRFFIYLMNYFFCYLPIKIFSIFLPPQILFHTWLAKWVFYLTFLWLYLGFSILISASYYDALFHFRFGFYYIRRQLVWSLLGFIAFNLILRTPIGLLLKYSELGFFFALISLFFIFKKGIEINGSRRWFSIKGFLIQPSELIKPLWVIQLAKIFSKWENFDWIDRVFWLMVFSFVILFILLQPNLSTAGLYSIILWMLALSAGLTKRFLFAMFFFGFFVVWCSIQKNPYQKLRIISFLNPWNDPKGNGYQLVQSLIAIGCGRIFGRGYGFSKQKLGYLPIHETDFIFSVFAEEFGFLGILSLFYFYGIYIFLCFKVAFYYSFPVTQLITLGSMLSLIIQSFFNIGVAVGALPTTGLPLPFFSYGGDALIACLLNAALIIRVAIESEIRSFYLKFFTSGRLETTKFDHKSKLVQKMQNILAATLAKRSL</sequence>
<dbReference type="GO" id="GO:0005886">
    <property type="term" value="C:plasma membrane"/>
    <property type="evidence" value="ECO:0007669"/>
    <property type="project" value="TreeGrafter"/>
</dbReference>
<keyword evidence="6" id="KW-0573">Peptidoglycan synthesis</keyword>
<evidence type="ECO:0000256" key="12">
    <source>
        <dbReference type="SAM" id="Phobius"/>
    </source>
</evidence>
<feature type="transmembrane region" description="Helical" evidence="12">
    <location>
        <begin position="211"/>
        <end position="242"/>
    </location>
</feature>
<evidence type="ECO:0000256" key="3">
    <source>
        <dbReference type="ARBA" id="ARBA00022679"/>
    </source>
</evidence>
<keyword evidence="2" id="KW-0328">Glycosyltransferase</keyword>
<dbReference type="PANTHER" id="PTHR30474">
    <property type="entry name" value="CELL CYCLE PROTEIN"/>
    <property type="match status" value="1"/>
</dbReference>
<dbReference type="InterPro" id="IPR001182">
    <property type="entry name" value="FtsW/RodA"/>
</dbReference>
<dbReference type="GO" id="GO:0015648">
    <property type="term" value="F:lipid-linked peptidoglycan transporter activity"/>
    <property type="evidence" value="ECO:0007669"/>
    <property type="project" value="TreeGrafter"/>
</dbReference>
<keyword evidence="5" id="KW-0133">Cell shape</keyword>
<evidence type="ECO:0000256" key="8">
    <source>
        <dbReference type="ARBA" id="ARBA00023136"/>
    </source>
</evidence>
<feature type="transmembrane region" description="Helical" evidence="12">
    <location>
        <begin position="180"/>
        <end position="199"/>
    </location>
</feature>
<evidence type="ECO:0000256" key="7">
    <source>
        <dbReference type="ARBA" id="ARBA00022989"/>
    </source>
</evidence>
<accession>A0A3G1IW64</accession>
<dbReference type="AlphaFoldDB" id="A0A3G1IW64"/>
<feature type="transmembrane region" description="Helical" evidence="12">
    <location>
        <begin position="315"/>
        <end position="338"/>
    </location>
</feature>
<keyword evidence="4 12" id="KW-0812">Transmembrane</keyword>
<dbReference type="PANTHER" id="PTHR30474:SF2">
    <property type="entry name" value="PEPTIDOGLYCAN GLYCOSYLTRANSFERASE FTSW-RELATED"/>
    <property type="match status" value="1"/>
</dbReference>
<evidence type="ECO:0000256" key="11">
    <source>
        <dbReference type="ARBA" id="ARBA00049902"/>
    </source>
</evidence>
<proteinExistence type="predicted"/>
<evidence type="ECO:0000256" key="5">
    <source>
        <dbReference type="ARBA" id="ARBA00022960"/>
    </source>
</evidence>
<gene>
    <name evidence="13" type="primary">ftsW</name>
</gene>
<feature type="transmembrane region" description="Helical" evidence="12">
    <location>
        <begin position="345"/>
        <end position="366"/>
    </location>
</feature>
<dbReference type="GO" id="GO:0008955">
    <property type="term" value="F:peptidoglycan glycosyltransferase activity"/>
    <property type="evidence" value="ECO:0007669"/>
    <property type="project" value="UniProtKB-EC"/>
</dbReference>
<evidence type="ECO:0000256" key="6">
    <source>
        <dbReference type="ARBA" id="ARBA00022984"/>
    </source>
</evidence>
<evidence type="ECO:0000256" key="9">
    <source>
        <dbReference type="ARBA" id="ARBA00032370"/>
    </source>
</evidence>
<keyword evidence="3" id="KW-0808">Transferase</keyword>
<organism evidence="13">
    <name type="scientific">Cyanoptyche gloeocystis</name>
    <dbReference type="NCBI Taxonomy" id="77922"/>
    <lineage>
        <taxon>Eukaryota</taxon>
        <taxon>Glaucocystophyceae</taxon>
        <taxon>Glaucocystophyceae incertae sedis</taxon>
        <taxon>Cyanoptyche</taxon>
    </lineage>
</organism>
<evidence type="ECO:0000313" key="13">
    <source>
        <dbReference type="EMBL" id="ASQ40307.1"/>
    </source>
</evidence>
<evidence type="ECO:0000256" key="10">
    <source>
        <dbReference type="ARBA" id="ARBA00044770"/>
    </source>
</evidence>
<comment type="catalytic activity">
    <reaction evidence="11">
        <text>[GlcNAc-(1-&gt;4)-Mur2Ac(oyl-L-Ala-gamma-D-Glu-L-Lys-D-Ala-D-Ala)](n)-di-trans,octa-cis-undecaprenyl diphosphate + beta-D-GlcNAc-(1-&gt;4)-Mur2Ac(oyl-L-Ala-gamma-D-Glu-L-Lys-D-Ala-D-Ala)-di-trans,octa-cis-undecaprenyl diphosphate = [GlcNAc-(1-&gt;4)-Mur2Ac(oyl-L-Ala-gamma-D-Glu-L-Lys-D-Ala-D-Ala)](n+1)-di-trans,octa-cis-undecaprenyl diphosphate + di-trans,octa-cis-undecaprenyl diphosphate + H(+)</text>
        <dbReference type="Rhea" id="RHEA:23708"/>
        <dbReference type="Rhea" id="RHEA-COMP:9602"/>
        <dbReference type="Rhea" id="RHEA-COMP:9603"/>
        <dbReference type="ChEBI" id="CHEBI:15378"/>
        <dbReference type="ChEBI" id="CHEBI:58405"/>
        <dbReference type="ChEBI" id="CHEBI:60033"/>
        <dbReference type="ChEBI" id="CHEBI:78435"/>
        <dbReference type="EC" id="2.4.99.28"/>
    </reaction>
</comment>
<evidence type="ECO:0000256" key="4">
    <source>
        <dbReference type="ARBA" id="ARBA00022692"/>
    </source>
</evidence>
<dbReference type="Pfam" id="PF01098">
    <property type="entry name" value="FTSW_RODA_SPOVE"/>
    <property type="match status" value="1"/>
</dbReference>
<geneLocation type="plastid" evidence="13"/>
<keyword evidence="8 12" id="KW-0472">Membrane</keyword>
<evidence type="ECO:0000256" key="1">
    <source>
        <dbReference type="ARBA" id="ARBA00004141"/>
    </source>
</evidence>
<reference evidence="13" key="1">
    <citation type="submission" date="2017-05" db="EMBL/GenBank/DDBJ databases">
        <title>Plastid comparative genomics reveals ancient divergence between Glaucophyte genera.</title>
        <authorList>
            <person name="Figueroa-Martinez F.J."/>
            <person name="Jackson C."/>
            <person name="Reyes-Prieto A."/>
        </authorList>
    </citation>
    <scope>NUCLEOTIDE SEQUENCE</scope>
    <source>
        <strain evidence="13">SAG 4.97</strain>
    </source>
</reference>
<dbReference type="GO" id="GO:0008360">
    <property type="term" value="P:regulation of cell shape"/>
    <property type="evidence" value="ECO:0007669"/>
    <property type="project" value="UniProtKB-KW"/>
</dbReference>
<feature type="transmembrane region" description="Helical" evidence="12">
    <location>
        <begin position="55"/>
        <end position="77"/>
    </location>
</feature>
<evidence type="ECO:0000256" key="2">
    <source>
        <dbReference type="ARBA" id="ARBA00022676"/>
    </source>
</evidence>
<dbReference type="EMBL" id="MF167427">
    <property type="protein sequence ID" value="ASQ40307.1"/>
    <property type="molecule type" value="Genomic_DNA"/>
</dbReference>
<protein>
    <recommendedName>
        <fullName evidence="10">peptidoglycan glycosyltransferase</fullName>
        <ecNumber evidence="10">2.4.99.28</ecNumber>
    </recommendedName>
    <alternativeName>
        <fullName evidence="9">Peptidoglycan polymerase</fullName>
    </alternativeName>
</protein>
<feature type="transmembrane region" description="Helical" evidence="12">
    <location>
        <begin position="89"/>
        <end position="108"/>
    </location>
</feature>
<feature type="transmembrane region" description="Helical" evidence="12">
    <location>
        <begin position="114"/>
        <end position="134"/>
    </location>
</feature>
<name>A0A3G1IW64_9EUKA</name>
<feature type="transmembrane region" description="Helical" evidence="12">
    <location>
        <begin position="378"/>
        <end position="401"/>
    </location>
</feature>
<dbReference type="EC" id="2.4.99.28" evidence="10"/>
<comment type="subcellular location">
    <subcellularLocation>
        <location evidence="1">Membrane</location>
        <topology evidence="1">Multi-pass membrane protein</topology>
    </subcellularLocation>
</comment>